<dbReference type="RefSeq" id="YP_009302603.1">
    <property type="nucleotide sequence ID" value="NC_031245.1"/>
</dbReference>
<protein>
    <submittedName>
        <fullName evidence="1">Uncharacterized protein</fullName>
    </submittedName>
</protein>
<name>A0A127AXT3_9CAUD</name>
<reference evidence="1 2" key="1">
    <citation type="submission" date="2015-08" db="EMBL/GenBank/DDBJ databases">
        <authorList>
            <person name="Babu N.S."/>
            <person name="Beckwith C.J."/>
            <person name="Beseler K.G."/>
            <person name="Brison A."/>
            <person name="Carone J.V."/>
            <person name="Caskin T.P."/>
            <person name="Diamond M."/>
            <person name="Durham M.E."/>
            <person name="Foxe J.M."/>
            <person name="Go M."/>
            <person name="Henderson B.A."/>
            <person name="Jones I.B."/>
            <person name="McGettigan J.A."/>
            <person name="Micheletti S.J."/>
            <person name="Nasrallah M.E."/>
            <person name="Ortiz D."/>
            <person name="Piller C.R."/>
            <person name="Privatt S.R."/>
            <person name="Schneider S.L."/>
            <person name="Sharp S."/>
            <person name="Smith T.C."/>
            <person name="Stanton J.D."/>
            <person name="Ullery H.E."/>
            <person name="Wilson R.J."/>
            <person name="Serrano M.G."/>
            <person name="Buck G."/>
            <person name="Lee V."/>
            <person name="Wang Y."/>
            <person name="Carvalho R."/>
            <person name="Voegtly L."/>
            <person name="Shi R."/>
            <person name="Duckworth R."/>
            <person name="Johnson A."/>
            <person name="Loviza R."/>
            <person name="Walstead R."/>
            <person name="Shah Z."/>
            <person name="Kiflezghi M."/>
            <person name="Wade K."/>
            <person name="Ball S.L."/>
            <person name="Bradley K.W."/>
            <person name="Asai D.J."/>
            <person name="Bowman C.A."/>
            <person name="Russell D.A."/>
            <person name="Pope W.H."/>
            <person name="Jacobs-Sera D."/>
            <person name="Hendrix R.W."/>
            <person name="Hatfull G.F."/>
        </authorList>
    </citation>
    <scope>NUCLEOTIDE SEQUENCE [LARGE SCALE GENOMIC DNA]</scope>
</reference>
<gene>
    <name evidence="1" type="ORF">SP15_214</name>
</gene>
<keyword evidence="2" id="KW-1185">Reference proteome</keyword>
<accession>A0A127AXT3</accession>
<proteinExistence type="predicted"/>
<sequence length="108" mass="11946">MAITAKTHTEELVEHLDEIIGMHEDKELGRPLCYSTLLDARATANKVLIEYSVVVNNSSLVLDTLTKLDTRLVDTSDSLGNDIKLMAVDESYCRLLKSKAEALLALVK</sequence>
<organism evidence="1 2">
    <name type="scientific">Bacillus phage SP-15</name>
    <dbReference type="NCBI Taxonomy" id="1792032"/>
    <lineage>
        <taxon>Viruses</taxon>
        <taxon>Duplodnaviria</taxon>
        <taxon>Heunggongvirae</taxon>
        <taxon>Uroviricota</taxon>
        <taxon>Caudoviricetes</taxon>
        <taxon>Thornevirus</taxon>
        <taxon>Thornevirus SP15</taxon>
    </lineage>
</organism>
<evidence type="ECO:0000313" key="1">
    <source>
        <dbReference type="EMBL" id="AMM45014.1"/>
    </source>
</evidence>
<dbReference type="EMBL" id="KT624200">
    <property type="protein sequence ID" value="AMM45014.1"/>
    <property type="molecule type" value="Genomic_DNA"/>
</dbReference>
<dbReference type="Proteomes" id="UP000203261">
    <property type="component" value="Segment"/>
</dbReference>
<dbReference type="KEGG" id="vg:29125383"/>
<dbReference type="GeneID" id="29125383"/>
<evidence type="ECO:0000313" key="2">
    <source>
        <dbReference type="Proteomes" id="UP000203261"/>
    </source>
</evidence>